<dbReference type="NCBIfam" id="TIGR01591">
    <property type="entry name" value="Fdh-alpha"/>
    <property type="match status" value="1"/>
</dbReference>
<reference evidence="11 12" key="1">
    <citation type="submission" date="2016-02" db="EMBL/GenBank/DDBJ databases">
        <title>Draft Genome for Tepidibacillus decaturensis nov. sp. Strain Z9, an Anaerobic, Moderately Thermophilic and Heterotrophic Bacterium from Deep Subsurface of the Illinois Basin, USA.</title>
        <authorList>
            <person name="Dong Y."/>
            <person name="Chang J.Y."/>
            <person name="Sanford R."/>
            <person name="Fouke B.W."/>
        </authorList>
    </citation>
    <scope>NUCLEOTIDE SEQUENCE [LARGE SCALE GENOMIC DNA]</scope>
    <source>
        <strain evidence="11 12">Z9</strain>
    </source>
</reference>
<evidence type="ECO:0000256" key="8">
    <source>
        <dbReference type="ARBA" id="ARBA00034078"/>
    </source>
</evidence>
<evidence type="ECO:0000259" key="10">
    <source>
        <dbReference type="Pfam" id="PF01568"/>
    </source>
</evidence>
<evidence type="ECO:0000256" key="2">
    <source>
        <dbReference type="ARBA" id="ARBA00007023"/>
    </source>
</evidence>
<dbReference type="GO" id="GO:0043546">
    <property type="term" value="F:molybdopterin cofactor binding"/>
    <property type="evidence" value="ECO:0007669"/>
    <property type="project" value="InterPro"/>
</dbReference>
<evidence type="ECO:0000256" key="3">
    <source>
        <dbReference type="ARBA" id="ARBA00022485"/>
    </source>
</evidence>
<dbReference type="InterPro" id="IPR006656">
    <property type="entry name" value="Mopterin_OxRdtase"/>
</dbReference>
<dbReference type="GO" id="GO:0015942">
    <property type="term" value="P:formate metabolic process"/>
    <property type="evidence" value="ECO:0007669"/>
    <property type="project" value="InterPro"/>
</dbReference>
<sequence length="537" mass="59943">MAGLATSFGSGAMTNSFEDIENTNLIFLIGSNPTEAHPILGVKMKKAIRNGAKLIVIDPRRTEMAEMAELWLPIKPGTDIALLNGIMHTILKEELWDKDFVNQRTENLAELIEVVSEYTPEKVAQITGISIELIEEAARLYASNRDAIICYTLGITEHIVGTMNVMNIANLAMLTGHLGRERVGVNPLRGQNNVQGACDMGALPDVLPGYQKVFNEEARKQFSKSWGVEISSKVGLTIPEMFDAVILGSIRAMYIIGEDPVLTDPDGNHVRKVLESLDFLVVQDLFMTETAQLANVILPASSFAEKDGTFTNSERRVQRVRKAIEPIGNSKPDWQIISELSTRMGYPMNYDSPSQIFVEMAALTPIYRGMDYTRLEEKGLQWPCPTKAHPGTPVLHIGQFSKGKGTFKGIEHLSPAEETDEEYPFLLSTGRRLHHYNVTSQYSPSLKTYHPEERAMIHPKDAMKLDVKTGDRIKIVSRRGELVTAIEVTDKVSEKMIWMSFHHREVPTNVLTNGAFDPISHTGEYKVAAVKIDKYED</sequence>
<evidence type="ECO:0000313" key="11">
    <source>
        <dbReference type="EMBL" id="KXG43536.1"/>
    </source>
</evidence>
<dbReference type="AlphaFoldDB" id="A0A135L3G5"/>
<comment type="caution">
    <text evidence="11">The sequence shown here is derived from an EMBL/GenBank/DDBJ whole genome shotgun (WGS) entry which is preliminary data.</text>
</comment>
<dbReference type="PANTHER" id="PTHR43105">
    <property type="entry name" value="RESPIRATORY NITRATE REDUCTASE"/>
    <property type="match status" value="1"/>
</dbReference>
<evidence type="ECO:0000256" key="4">
    <source>
        <dbReference type="ARBA" id="ARBA00022723"/>
    </source>
</evidence>
<dbReference type="FunFam" id="3.40.228.10:FF:000002">
    <property type="entry name" value="Formate dehydrogenase subunit alpha"/>
    <property type="match status" value="1"/>
</dbReference>
<evidence type="ECO:0000256" key="7">
    <source>
        <dbReference type="ARBA" id="ARBA00023014"/>
    </source>
</evidence>
<evidence type="ECO:0000256" key="1">
    <source>
        <dbReference type="ARBA" id="ARBA00001966"/>
    </source>
</evidence>
<evidence type="ECO:0000256" key="5">
    <source>
        <dbReference type="ARBA" id="ARBA00023002"/>
    </source>
</evidence>
<evidence type="ECO:0000259" key="9">
    <source>
        <dbReference type="Pfam" id="PF00384"/>
    </source>
</evidence>
<comment type="similarity">
    <text evidence="2">In the C-terminal section; belongs to the prokaryotic molybdopterin-containing oxidoreductase family.</text>
</comment>
<dbReference type="Gene3D" id="3.40.228.10">
    <property type="entry name" value="Dimethylsulfoxide Reductase, domain 2"/>
    <property type="match status" value="1"/>
</dbReference>
<dbReference type="GO" id="GO:0046872">
    <property type="term" value="F:metal ion binding"/>
    <property type="evidence" value="ECO:0007669"/>
    <property type="project" value="UniProtKB-KW"/>
</dbReference>
<dbReference type="Pfam" id="PF00384">
    <property type="entry name" value="Molybdopterin"/>
    <property type="match status" value="1"/>
</dbReference>
<evidence type="ECO:0000313" key="12">
    <source>
        <dbReference type="Proteomes" id="UP000070352"/>
    </source>
</evidence>
<dbReference type="STRING" id="1413211.U473_05535"/>
<comment type="cofactor">
    <cofactor evidence="1">
        <name>[4Fe-4S] cluster</name>
        <dbReference type="ChEBI" id="CHEBI:49883"/>
    </cofactor>
</comment>
<dbReference type="GO" id="GO:0022904">
    <property type="term" value="P:respiratory electron transport chain"/>
    <property type="evidence" value="ECO:0007669"/>
    <property type="project" value="TreeGrafter"/>
</dbReference>
<dbReference type="InterPro" id="IPR006478">
    <property type="entry name" value="Formate_DH_asu"/>
</dbReference>
<dbReference type="InterPro" id="IPR009010">
    <property type="entry name" value="Asp_de-COase-like_dom_sf"/>
</dbReference>
<dbReference type="GO" id="GO:0003954">
    <property type="term" value="F:NADH dehydrogenase activity"/>
    <property type="evidence" value="ECO:0007669"/>
    <property type="project" value="TreeGrafter"/>
</dbReference>
<dbReference type="SUPFAM" id="SSF50692">
    <property type="entry name" value="ADC-like"/>
    <property type="match status" value="1"/>
</dbReference>
<dbReference type="GO" id="GO:0016020">
    <property type="term" value="C:membrane"/>
    <property type="evidence" value="ECO:0007669"/>
    <property type="project" value="TreeGrafter"/>
</dbReference>
<comment type="cofactor">
    <cofactor evidence="8">
        <name>[2Fe-2S] cluster</name>
        <dbReference type="ChEBI" id="CHEBI:190135"/>
    </cofactor>
</comment>
<dbReference type="SUPFAM" id="SSF53706">
    <property type="entry name" value="Formate dehydrogenase/DMSO reductase, domains 1-3"/>
    <property type="match status" value="1"/>
</dbReference>
<dbReference type="Proteomes" id="UP000070352">
    <property type="component" value="Unassembled WGS sequence"/>
</dbReference>
<name>A0A135L3G5_9BACI</name>
<proteinExistence type="inferred from homology"/>
<dbReference type="Pfam" id="PF01568">
    <property type="entry name" value="Molydop_binding"/>
    <property type="match status" value="1"/>
</dbReference>
<keyword evidence="5" id="KW-0560">Oxidoreductase</keyword>
<dbReference type="GO" id="GO:0051539">
    <property type="term" value="F:4 iron, 4 sulfur cluster binding"/>
    <property type="evidence" value="ECO:0007669"/>
    <property type="project" value="UniProtKB-KW"/>
</dbReference>
<dbReference type="PANTHER" id="PTHR43105:SF14">
    <property type="entry name" value="FORMATE DEHYDROGENASE H"/>
    <property type="match status" value="1"/>
</dbReference>
<feature type="domain" description="Molybdopterin dinucleotide-binding" evidence="10">
    <location>
        <begin position="425"/>
        <end position="528"/>
    </location>
</feature>
<keyword evidence="12" id="KW-1185">Reference proteome</keyword>
<dbReference type="GO" id="GO:0008863">
    <property type="term" value="F:formate dehydrogenase (NAD+) activity"/>
    <property type="evidence" value="ECO:0007669"/>
    <property type="project" value="InterPro"/>
</dbReference>
<keyword evidence="7" id="KW-0411">Iron-sulfur</keyword>
<keyword evidence="3" id="KW-0004">4Fe-4S</keyword>
<evidence type="ECO:0000256" key="6">
    <source>
        <dbReference type="ARBA" id="ARBA00023004"/>
    </source>
</evidence>
<dbReference type="Gene3D" id="3.40.50.740">
    <property type="match status" value="1"/>
</dbReference>
<dbReference type="InterPro" id="IPR050123">
    <property type="entry name" value="Prok_molybdopt-oxidoreductase"/>
</dbReference>
<dbReference type="Gene3D" id="2.40.40.20">
    <property type="match status" value="1"/>
</dbReference>
<keyword evidence="6" id="KW-0408">Iron</keyword>
<dbReference type="EMBL" id="LSKU01000001">
    <property type="protein sequence ID" value="KXG43536.1"/>
    <property type="molecule type" value="Genomic_DNA"/>
</dbReference>
<accession>A0A135L3G5</accession>
<keyword evidence="4" id="KW-0479">Metal-binding</keyword>
<dbReference type="InterPro" id="IPR006657">
    <property type="entry name" value="MoPterin_dinucl-bd_dom"/>
</dbReference>
<organism evidence="11 12">
    <name type="scientific">Tepidibacillus decaturensis</name>
    <dbReference type="NCBI Taxonomy" id="1413211"/>
    <lineage>
        <taxon>Bacteria</taxon>
        <taxon>Bacillati</taxon>
        <taxon>Bacillota</taxon>
        <taxon>Bacilli</taxon>
        <taxon>Bacillales</taxon>
        <taxon>Bacillaceae</taxon>
        <taxon>Tepidibacillus</taxon>
    </lineage>
</organism>
<protein>
    <submittedName>
        <fullName evidence="11">Formate dehydrogenase</fullName>
    </submittedName>
</protein>
<feature type="domain" description="Molybdopterin oxidoreductase" evidence="9">
    <location>
        <begin position="11"/>
        <end position="342"/>
    </location>
</feature>
<gene>
    <name evidence="11" type="ORF">U473_05535</name>
</gene>